<keyword evidence="4 8" id="KW-0663">Pyridoxal phosphate</keyword>
<dbReference type="HAMAP" id="MF_00423">
    <property type="entry name" value="SelA"/>
    <property type="match status" value="1"/>
</dbReference>
<gene>
    <name evidence="8" type="primary">selA</name>
    <name evidence="11" type="ORF">CFK38_14630</name>
</gene>
<evidence type="ECO:0000313" key="12">
    <source>
        <dbReference type="Proteomes" id="UP000218165"/>
    </source>
</evidence>
<keyword evidence="5 8" id="KW-0648">Protein biosynthesis</keyword>
<dbReference type="Proteomes" id="UP000218165">
    <property type="component" value="Chromosome"/>
</dbReference>
<dbReference type="OrthoDB" id="9787096at2"/>
<comment type="subcellular location">
    <subcellularLocation>
        <location evidence="8">Cytoplasm</location>
    </subcellularLocation>
</comment>
<evidence type="ECO:0000256" key="6">
    <source>
        <dbReference type="ARBA" id="ARBA00023266"/>
    </source>
</evidence>
<dbReference type="UniPathway" id="UPA00906">
    <property type="reaction ID" value="UER00896"/>
</dbReference>
<evidence type="ECO:0000256" key="3">
    <source>
        <dbReference type="ARBA" id="ARBA00022679"/>
    </source>
</evidence>
<comment type="catalytic activity">
    <reaction evidence="8">
        <text>L-seryl-tRNA(Sec) + selenophosphate + H(+) = L-selenocysteinyl-tRNA(Sec) + phosphate</text>
        <dbReference type="Rhea" id="RHEA:22728"/>
        <dbReference type="Rhea" id="RHEA-COMP:9742"/>
        <dbReference type="Rhea" id="RHEA-COMP:9743"/>
        <dbReference type="ChEBI" id="CHEBI:15378"/>
        <dbReference type="ChEBI" id="CHEBI:16144"/>
        <dbReference type="ChEBI" id="CHEBI:43474"/>
        <dbReference type="ChEBI" id="CHEBI:78533"/>
        <dbReference type="ChEBI" id="CHEBI:78573"/>
        <dbReference type="EC" id="2.9.1.1"/>
    </reaction>
</comment>
<reference evidence="12" key="1">
    <citation type="submission" date="2017-09" db="EMBL/GenBank/DDBJ databases">
        <title>Brachybacterium sp. VM2412.</title>
        <authorList>
            <person name="Tak E.J."/>
            <person name="Bae J.-W."/>
        </authorList>
    </citation>
    <scope>NUCLEOTIDE SEQUENCE [LARGE SCALE GENOMIC DNA]</scope>
    <source>
        <strain evidence="12">VM2412</strain>
    </source>
</reference>
<dbReference type="EC" id="2.9.1.1" evidence="8"/>
<organism evidence="11 12">
    <name type="scientific">Brachybacterium vulturis</name>
    <dbReference type="NCBI Taxonomy" id="2017484"/>
    <lineage>
        <taxon>Bacteria</taxon>
        <taxon>Bacillati</taxon>
        <taxon>Actinomycetota</taxon>
        <taxon>Actinomycetes</taxon>
        <taxon>Micrococcales</taxon>
        <taxon>Dermabacteraceae</taxon>
        <taxon>Brachybacterium</taxon>
    </lineage>
</organism>
<evidence type="ECO:0000256" key="4">
    <source>
        <dbReference type="ARBA" id="ARBA00022898"/>
    </source>
</evidence>
<comment type="pathway">
    <text evidence="8">Aminoacyl-tRNA biosynthesis; selenocysteinyl-tRNA(Sec) biosynthesis; selenocysteinyl-tRNA(Sec) from L-seryl-tRNA(Sec) (bacterial route): step 1/1.</text>
</comment>
<dbReference type="Pfam" id="PF12390">
    <property type="entry name" value="Se-cys_synth_N"/>
    <property type="match status" value="1"/>
</dbReference>
<keyword evidence="6 8" id="KW-0711">Selenium</keyword>
<dbReference type="GO" id="GO:0001514">
    <property type="term" value="P:selenocysteine incorporation"/>
    <property type="evidence" value="ECO:0007669"/>
    <property type="project" value="UniProtKB-UniRule"/>
</dbReference>
<dbReference type="NCBIfam" id="TIGR00474">
    <property type="entry name" value="selA"/>
    <property type="match status" value="1"/>
</dbReference>
<dbReference type="EMBL" id="CP023563">
    <property type="protein sequence ID" value="ATG52623.1"/>
    <property type="molecule type" value="Genomic_DNA"/>
</dbReference>
<sequence length="449" mass="46121">MPAPPQPGDRGTDPRRHIPRTDHLLAHPAVAAASAAMSDRVVRDIVHAAQDRARAGRIPPEQVQDEILAALGDRPVTSLRPVLNATGVIIHTNLGRAPLSPAAREALQDAAGYTDVEFDLATGARSRRGAGARAALLAACPEAEDALVVNNGAAALLLATTALAGTGEVVLSRGELIEIGAGFRLPDLITSTGAQLHEVGTTNRTHLADYTDALGPGTGCVLRIHTSNYRIIGFTSEVPLAELAGPCRDAAVPLIADLGSGLLAPEPLLPDEPDVATALRDGADVVIISGDKLLGGPQAGILLGSAEVIARLARHPLARAVRADKLALAALEGTLVGAVPPVLDALRTDPAALQERTVRLAAELAATVVPHEGRVGGGGGAEVPLPGWAISLEPGLAGPLRTGDPAVVTTVQGGRCLLDLRCLPAEEDERVARAVAAARSRTVGEVDRR</sequence>
<feature type="modified residue" description="N6-(pyridoxal phosphate)lysine" evidence="8 9">
    <location>
        <position position="292"/>
    </location>
</feature>
<dbReference type="InterPro" id="IPR015424">
    <property type="entry name" value="PyrdxlP-dep_Trfase"/>
</dbReference>
<keyword evidence="3 8" id="KW-0808">Transferase</keyword>
<keyword evidence="2 8" id="KW-0963">Cytoplasm</keyword>
<dbReference type="InterPro" id="IPR015421">
    <property type="entry name" value="PyrdxlP-dep_Trfase_major"/>
</dbReference>
<evidence type="ECO:0000256" key="9">
    <source>
        <dbReference type="PIRSR" id="PIRSR618319-50"/>
    </source>
</evidence>
<dbReference type="Pfam" id="PF03841">
    <property type="entry name" value="SelA"/>
    <property type="match status" value="1"/>
</dbReference>
<dbReference type="SUPFAM" id="SSF53383">
    <property type="entry name" value="PLP-dependent transferases"/>
    <property type="match status" value="1"/>
</dbReference>
<name>A0A291GQ64_9MICO</name>
<evidence type="ECO:0000313" key="11">
    <source>
        <dbReference type="EMBL" id="ATG52623.1"/>
    </source>
</evidence>
<evidence type="ECO:0000256" key="5">
    <source>
        <dbReference type="ARBA" id="ARBA00022917"/>
    </source>
</evidence>
<evidence type="ECO:0000256" key="8">
    <source>
        <dbReference type="HAMAP-Rule" id="MF_00423"/>
    </source>
</evidence>
<dbReference type="KEGG" id="brz:CFK38_14630"/>
<dbReference type="GO" id="GO:0004125">
    <property type="term" value="F:L-seryl-tRNA(Sec) selenium transferase activity"/>
    <property type="evidence" value="ECO:0007669"/>
    <property type="project" value="UniProtKB-UniRule"/>
</dbReference>
<dbReference type="PANTHER" id="PTHR32328:SF0">
    <property type="entry name" value="L-SERYL-TRNA(SEC) SELENIUM TRANSFERASE"/>
    <property type="match status" value="1"/>
</dbReference>
<dbReference type="Gene3D" id="3.90.1150.180">
    <property type="match status" value="1"/>
</dbReference>
<keyword evidence="12" id="KW-1185">Reference proteome</keyword>
<dbReference type="Gene3D" id="3.40.640.10">
    <property type="entry name" value="Type I PLP-dependent aspartate aminotransferase-like (Major domain)"/>
    <property type="match status" value="1"/>
</dbReference>
<dbReference type="GO" id="GO:0001717">
    <property type="term" value="P:conversion of seryl-tRNAsec to selenocys-tRNAsec"/>
    <property type="evidence" value="ECO:0007669"/>
    <property type="project" value="UniProtKB-UniRule"/>
</dbReference>
<dbReference type="AlphaFoldDB" id="A0A291GQ64"/>
<comment type="similarity">
    <text evidence="7 8">Belongs to the SelA family.</text>
</comment>
<protein>
    <recommendedName>
        <fullName evidence="8">L-seryl-tRNA(Sec) selenium transferase</fullName>
        <ecNumber evidence="8">2.9.1.1</ecNumber>
    </recommendedName>
    <alternativeName>
        <fullName evidence="8">Selenocysteine synthase</fullName>
        <shortName evidence="8">Sec synthase</shortName>
    </alternativeName>
    <alternativeName>
        <fullName evidence="8">Selenocysteinyl-tRNA(Sec) synthase</fullName>
    </alternativeName>
</protein>
<evidence type="ECO:0000256" key="7">
    <source>
        <dbReference type="ARBA" id="ARBA00044507"/>
    </source>
</evidence>
<accession>A0A291GQ64</accession>
<dbReference type="RefSeq" id="WP_096803733.1">
    <property type="nucleotide sequence ID" value="NZ_CP023563.1"/>
</dbReference>
<dbReference type="InterPro" id="IPR025862">
    <property type="entry name" value="SelA_trans_N_dom"/>
</dbReference>
<proteinExistence type="inferred from homology"/>
<feature type="domain" description="L-seryl-tRNA selenium transferase N-terminal" evidence="10">
    <location>
        <begin position="15"/>
        <end position="54"/>
    </location>
</feature>
<dbReference type="GO" id="GO:0005737">
    <property type="term" value="C:cytoplasm"/>
    <property type="evidence" value="ECO:0007669"/>
    <property type="project" value="UniProtKB-SubCell"/>
</dbReference>
<dbReference type="InterPro" id="IPR004534">
    <property type="entry name" value="SelA_trans"/>
</dbReference>
<dbReference type="PANTHER" id="PTHR32328">
    <property type="entry name" value="L-SERYL-TRNA(SEC) SELENIUM TRANSFERASE"/>
    <property type="match status" value="1"/>
</dbReference>
<evidence type="ECO:0000259" key="10">
    <source>
        <dbReference type="Pfam" id="PF12390"/>
    </source>
</evidence>
<comment type="cofactor">
    <cofactor evidence="1 8 9">
        <name>pyridoxal 5'-phosphate</name>
        <dbReference type="ChEBI" id="CHEBI:597326"/>
    </cofactor>
</comment>
<evidence type="ECO:0000256" key="2">
    <source>
        <dbReference type="ARBA" id="ARBA00022490"/>
    </source>
</evidence>
<comment type="function">
    <text evidence="8">Converts seryl-tRNA(Sec) to selenocysteinyl-tRNA(Sec) required for selenoprotein biosynthesis.</text>
</comment>
<evidence type="ECO:0000256" key="1">
    <source>
        <dbReference type="ARBA" id="ARBA00001933"/>
    </source>
</evidence>
<dbReference type="InterPro" id="IPR018319">
    <property type="entry name" value="SelA-like"/>
</dbReference>